<gene>
    <name evidence="5" type="ORF">IAR55_006135</name>
</gene>
<dbReference type="FunFam" id="3.40.50.300:FF:000827">
    <property type="entry name" value="KTI12 chromatin-associated homolog"/>
    <property type="match status" value="1"/>
</dbReference>
<evidence type="ECO:0000313" key="5">
    <source>
        <dbReference type="EMBL" id="KAK8845422.1"/>
    </source>
</evidence>
<dbReference type="RefSeq" id="XP_066800230.1">
    <property type="nucleotide sequence ID" value="XM_066949222.1"/>
</dbReference>
<accession>A0AAW0YU11</accession>
<dbReference type="GO" id="GO:0006400">
    <property type="term" value="P:tRNA modification"/>
    <property type="evidence" value="ECO:0007669"/>
    <property type="project" value="UniProtKB-ARBA"/>
</dbReference>
<comment type="subunit">
    <text evidence="4">Interacts with the elongator complex.</text>
</comment>
<comment type="similarity">
    <text evidence="3">Belongs to the KTI12 family.</text>
</comment>
<keyword evidence="1" id="KW-0547">Nucleotide-binding</keyword>
<dbReference type="InterPro" id="IPR027417">
    <property type="entry name" value="P-loop_NTPase"/>
</dbReference>
<dbReference type="PANTHER" id="PTHR12435">
    <property type="match status" value="1"/>
</dbReference>
<proteinExistence type="inferred from homology"/>
<keyword evidence="2" id="KW-0067">ATP-binding</keyword>
<dbReference type="EMBL" id="JBCAWK010000012">
    <property type="protein sequence ID" value="KAK8845422.1"/>
    <property type="molecule type" value="Genomic_DNA"/>
</dbReference>
<dbReference type="GO" id="GO:0005524">
    <property type="term" value="F:ATP binding"/>
    <property type="evidence" value="ECO:0007669"/>
    <property type="project" value="UniProtKB-KW"/>
</dbReference>
<evidence type="ECO:0008006" key="7">
    <source>
        <dbReference type="Google" id="ProtNLM"/>
    </source>
</evidence>
<dbReference type="Gene3D" id="3.40.50.300">
    <property type="entry name" value="P-loop containing nucleotide triphosphate hydrolases"/>
    <property type="match status" value="1"/>
</dbReference>
<protein>
    <recommendedName>
        <fullName evidence="7">Protein KTI12</fullName>
    </recommendedName>
</protein>
<dbReference type="Proteomes" id="UP001388673">
    <property type="component" value="Unassembled WGS sequence"/>
</dbReference>
<name>A0AAW0YU11_9TREE</name>
<evidence type="ECO:0000256" key="2">
    <source>
        <dbReference type="ARBA" id="ARBA00022840"/>
    </source>
</evidence>
<dbReference type="CDD" id="cd02019">
    <property type="entry name" value="NK"/>
    <property type="match status" value="1"/>
</dbReference>
<keyword evidence="6" id="KW-1185">Reference proteome</keyword>
<dbReference type="InterPro" id="IPR013641">
    <property type="entry name" value="KTI12/PSTK"/>
</dbReference>
<sequence>MALVTISGYPCSGKSTRARQLKEYFLSRLSDPSHPGPSLHVSVIDDEGSHVPRSTYDSSALEKSGRANLYTAVIRSLGPETITIVDSANYIKGFRYQMYCAAREARVRPCTVHVVAPPEKCGEWHETRGECSYKPATFDNLIMRFEEPSSMVRWDSPLFTIPWDEDPPFEDIWNAILKGDKKPPTSAVLQRSKPPPNTLQTLTTTTSTIVTSLLSHLSTFPSSSTFPIPSPPSPSRSSLVLHLPDRRVTLSEMQRLKRQYEGVQVKAQASGGLAAESGWTEGEVAVGFTRFLEEVWETR</sequence>
<comment type="caution">
    <text evidence="5">The sequence shown here is derived from an EMBL/GenBank/DDBJ whole genome shotgun (WGS) entry which is preliminary data.</text>
</comment>
<reference evidence="5 6" key="1">
    <citation type="journal article" date="2024" name="bioRxiv">
        <title>Comparative genomics of Cryptococcus and Kwoniella reveals pathogenesis evolution and contrasting karyotype dynamics via intercentromeric recombination or chromosome fusion.</title>
        <authorList>
            <person name="Coelho M.A."/>
            <person name="David-Palma M."/>
            <person name="Shea T."/>
            <person name="Bowers K."/>
            <person name="McGinley-Smith S."/>
            <person name="Mohammad A.W."/>
            <person name="Gnirke A."/>
            <person name="Yurkov A.M."/>
            <person name="Nowrousian M."/>
            <person name="Sun S."/>
            <person name="Cuomo C.A."/>
            <person name="Heitman J."/>
        </authorList>
    </citation>
    <scope>NUCLEOTIDE SEQUENCE [LARGE SCALE GENOMIC DNA]</scope>
    <source>
        <strain evidence="5 6">CBS 13917</strain>
    </source>
</reference>
<dbReference type="AlphaFoldDB" id="A0AAW0YU11"/>
<evidence type="ECO:0000256" key="1">
    <source>
        <dbReference type="ARBA" id="ARBA00022741"/>
    </source>
</evidence>
<dbReference type="KEGG" id="kne:92183393"/>
<evidence type="ECO:0000256" key="3">
    <source>
        <dbReference type="ARBA" id="ARBA00025768"/>
    </source>
</evidence>
<evidence type="ECO:0000256" key="4">
    <source>
        <dbReference type="ARBA" id="ARBA00063730"/>
    </source>
</evidence>
<evidence type="ECO:0000313" key="6">
    <source>
        <dbReference type="Proteomes" id="UP001388673"/>
    </source>
</evidence>
<dbReference type="GeneID" id="92183393"/>
<dbReference type="SUPFAM" id="SSF52540">
    <property type="entry name" value="P-loop containing nucleoside triphosphate hydrolases"/>
    <property type="match status" value="1"/>
</dbReference>
<dbReference type="Pfam" id="PF08433">
    <property type="entry name" value="KTI12"/>
    <property type="match status" value="1"/>
</dbReference>
<organism evidence="5 6">
    <name type="scientific">Kwoniella newhampshirensis</name>
    <dbReference type="NCBI Taxonomy" id="1651941"/>
    <lineage>
        <taxon>Eukaryota</taxon>
        <taxon>Fungi</taxon>
        <taxon>Dikarya</taxon>
        <taxon>Basidiomycota</taxon>
        <taxon>Agaricomycotina</taxon>
        <taxon>Tremellomycetes</taxon>
        <taxon>Tremellales</taxon>
        <taxon>Cryptococcaceae</taxon>
        <taxon>Kwoniella</taxon>
    </lineage>
</organism>
<dbReference type="GO" id="GO:0006357">
    <property type="term" value="P:regulation of transcription by RNA polymerase II"/>
    <property type="evidence" value="ECO:0007669"/>
    <property type="project" value="UniProtKB-ARBA"/>
</dbReference>